<feature type="region of interest" description="Disordered" evidence="1">
    <location>
        <begin position="1"/>
        <end position="38"/>
    </location>
</feature>
<protein>
    <submittedName>
        <fullName evidence="3">Uncharacterized protein</fullName>
    </submittedName>
</protein>
<reference evidence="3" key="1">
    <citation type="journal article" date="2020" name="New Phytol.">
        <title>Comparative genomics reveals dynamic genome evolution in host specialist ectomycorrhizal fungi.</title>
        <authorList>
            <person name="Lofgren L.A."/>
            <person name="Nguyen N.H."/>
            <person name="Vilgalys R."/>
            <person name="Ruytinx J."/>
            <person name="Liao H.L."/>
            <person name="Branco S."/>
            <person name="Kuo A."/>
            <person name="LaButti K."/>
            <person name="Lipzen A."/>
            <person name="Andreopoulos W."/>
            <person name="Pangilinan J."/>
            <person name="Riley R."/>
            <person name="Hundley H."/>
            <person name="Na H."/>
            <person name="Barry K."/>
            <person name="Grigoriev I.V."/>
            <person name="Stajich J.E."/>
            <person name="Kennedy P.G."/>
        </authorList>
    </citation>
    <scope>NUCLEOTIDE SEQUENCE</scope>
    <source>
        <strain evidence="3">FC423</strain>
    </source>
</reference>
<evidence type="ECO:0000256" key="1">
    <source>
        <dbReference type="SAM" id="MobiDB-lite"/>
    </source>
</evidence>
<evidence type="ECO:0000256" key="2">
    <source>
        <dbReference type="SAM" id="Phobius"/>
    </source>
</evidence>
<keyword evidence="2" id="KW-1133">Transmembrane helix</keyword>
<dbReference type="AlphaFoldDB" id="A0A9P7ESK2"/>
<evidence type="ECO:0000313" key="4">
    <source>
        <dbReference type="Proteomes" id="UP000823399"/>
    </source>
</evidence>
<proteinExistence type="predicted"/>
<dbReference type="OrthoDB" id="2683982at2759"/>
<dbReference type="EMBL" id="JABBWM010000140">
    <property type="protein sequence ID" value="KAG2086827.1"/>
    <property type="molecule type" value="Genomic_DNA"/>
</dbReference>
<feature type="non-terminal residue" evidence="3">
    <location>
        <position position="324"/>
    </location>
</feature>
<name>A0A9P7ESK2_9AGAM</name>
<sequence>MDVDESSKSRMSLDPLDDIYLGPDDELDSDSGSSGGLDLLNAIPDPSYPALADGLALYDDPDLYLGLENTLILSDDAPAVPDFPMAVNESTPEPHPVTLAEPEAPIPSNSETPERQSPEPELNNEALHAMVQEFMPIGSYDQAENRLGDYQQRHGNLPAPTVAQLLEADRPFRMAWAETCDKLWKADADLRRMQRVRESTSEMLKVLDTLIEFFEDSILAARLSVLGTWYSVLSTRCSVLGAWCLGFGAVYFTCSVLSTWYLYTPPTQSSLPGCLCSVLGTWYLVLGARCSVLGARCSGFGVWYLGFGTRALVLEIWDLGFKIR</sequence>
<comment type="caution">
    <text evidence="3">The sequence shown here is derived from an EMBL/GenBank/DDBJ whole genome shotgun (WGS) entry which is preliminary data.</text>
</comment>
<keyword evidence="2" id="KW-0472">Membrane</keyword>
<organism evidence="3 4">
    <name type="scientific">Suillus discolor</name>
    <dbReference type="NCBI Taxonomy" id="1912936"/>
    <lineage>
        <taxon>Eukaryota</taxon>
        <taxon>Fungi</taxon>
        <taxon>Dikarya</taxon>
        <taxon>Basidiomycota</taxon>
        <taxon>Agaricomycotina</taxon>
        <taxon>Agaricomycetes</taxon>
        <taxon>Agaricomycetidae</taxon>
        <taxon>Boletales</taxon>
        <taxon>Suillineae</taxon>
        <taxon>Suillaceae</taxon>
        <taxon>Suillus</taxon>
    </lineage>
</organism>
<keyword evidence="4" id="KW-1185">Reference proteome</keyword>
<gene>
    <name evidence="3" type="ORF">F5147DRAFT_659126</name>
</gene>
<feature type="transmembrane region" description="Helical" evidence="2">
    <location>
        <begin position="240"/>
        <end position="263"/>
    </location>
</feature>
<dbReference type="Proteomes" id="UP000823399">
    <property type="component" value="Unassembled WGS sequence"/>
</dbReference>
<keyword evidence="2" id="KW-0812">Transmembrane</keyword>
<accession>A0A9P7ESK2</accession>
<evidence type="ECO:0000313" key="3">
    <source>
        <dbReference type="EMBL" id="KAG2086827.1"/>
    </source>
</evidence>
<dbReference type="RefSeq" id="XP_041285033.1">
    <property type="nucleotide sequence ID" value="XM_041434551.1"/>
</dbReference>
<feature type="region of interest" description="Disordered" evidence="1">
    <location>
        <begin position="85"/>
        <end position="121"/>
    </location>
</feature>
<dbReference type="GeneID" id="64696810"/>
<feature type="transmembrane region" description="Helical" evidence="2">
    <location>
        <begin position="301"/>
        <end position="321"/>
    </location>
</feature>